<evidence type="ECO:0008006" key="4">
    <source>
        <dbReference type="Google" id="ProtNLM"/>
    </source>
</evidence>
<keyword evidence="1" id="KW-1133">Transmembrane helix</keyword>
<evidence type="ECO:0000313" key="3">
    <source>
        <dbReference type="Proteomes" id="UP000186102"/>
    </source>
</evidence>
<dbReference type="RefSeq" id="WP_075363358.1">
    <property type="nucleotide sequence ID" value="NZ_MLBF01000003.1"/>
</dbReference>
<dbReference type="Proteomes" id="UP000186102">
    <property type="component" value="Unassembled WGS sequence"/>
</dbReference>
<protein>
    <recommendedName>
        <fullName evidence="4">DUF4190 domain-containing protein</fullName>
    </recommendedName>
</protein>
<reference evidence="2 3" key="1">
    <citation type="submission" date="2016-09" db="EMBL/GenBank/DDBJ databases">
        <title>Complete genome of Desulfosporosinus sp. OL.</title>
        <authorList>
            <person name="Mardanov A."/>
            <person name="Beletsky A."/>
            <person name="Panova A."/>
            <person name="Karnachuk O."/>
            <person name="Ravin N."/>
        </authorList>
    </citation>
    <scope>NUCLEOTIDE SEQUENCE [LARGE SCALE GENOMIC DNA]</scope>
    <source>
        <strain evidence="2 3">OL</strain>
    </source>
</reference>
<name>A0A1Q8R0Y4_9FIRM</name>
<dbReference type="AlphaFoldDB" id="A0A1Q8R0Y4"/>
<keyword evidence="1" id="KW-0472">Membrane</keyword>
<evidence type="ECO:0000256" key="1">
    <source>
        <dbReference type="SAM" id="Phobius"/>
    </source>
</evidence>
<proteinExistence type="predicted"/>
<gene>
    <name evidence="2" type="ORF">DSOL_0535</name>
</gene>
<comment type="caution">
    <text evidence="2">The sequence shown here is derived from an EMBL/GenBank/DDBJ whole genome shotgun (WGS) entry which is preliminary data.</text>
</comment>
<keyword evidence="3" id="KW-1185">Reference proteome</keyword>
<dbReference type="STRING" id="1888891.DSOL_0535"/>
<organism evidence="2 3">
    <name type="scientific">Desulfosporosinus metallidurans</name>
    <dbReference type="NCBI Taxonomy" id="1888891"/>
    <lineage>
        <taxon>Bacteria</taxon>
        <taxon>Bacillati</taxon>
        <taxon>Bacillota</taxon>
        <taxon>Clostridia</taxon>
        <taxon>Eubacteriales</taxon>
        <taxon>Desulfitobacteriaceae</taxon>
        <taxon>Desulfosporosinus</taxon>
    </lineage>
</organism>
<accession>A0A1Q8R0Y4</accession>
<feature type="transmembrane region" description="Helical" evidence="1">
    <location>
        <begin position="29"/>
        <end position="57"/>
    </location>
</feature>
<sequence>MGGGKTKVDNINQVVNTTLKPNLLCKTGFILGLFSIFLGGFIGMLPIVTVIVSIIGLVKFDNLMNKAKWQGYVGLVLGILYTMVYLYNYGHI</sequence>
<dbReference type="EMBL" id="MLBF01000003">
    <property type="protein sequence ID" value="OLN33289.1"/>
    <property type="molecule type" value="Genomic_DNA"/>
</dbReference>
<keyword evidence="1" id="KW-0812">Transmembrane</keyword>
<evidence type="ECO:0000313" key="2">
    <source>
        <dbReference type="EMBL" id="OLN33289.1"/>
    </source>
</evidence>
<feature type="transmembrane region" description="Helical" evidence="1">
    <location>
        <begin position="69"/>
        <end position="87"/>
    </location>
</feature>